<dbReference type="CDD" id="cd09279">
    <property type="entry name" value="RNase_HI_like"/>
    <property type="match status" value="1"/>
</dbReference>
<dbReference type="GO" id="GO:0003964">
    <property type="term" value="F:RNA-directed DNA polymerase activity"/>
    <property type="evidence" value="ECO:0007669"/>
    <property type="project" value="UniProtKB-KW"/>
</dbReference>
<proteinExistence type="predicted"/>
<evidence type="ECO:0000313" key="11">
    <source>
        <dbReference type="EMBL" id="KAG9444950.1"/>
    </source>
</evidence>
<dbReference type="Gene3D" id="3.30.420.10">
    <property type="entry name" value="Ribonuclease H-like superfamily/Ribonuclease H"/>
    <property type="match status" value="3"/>
</dbReference>
<dbReference type="CDD" id="cd01647">
    <property type="entry name" value="RT_LTR"/>
    <property type="match status" value="1"/>
</dbReference>
<feature type="region of interest" description="Disordered" evidence="9">
    <location>
        <begin position="1642"/>
        <end position="1666"/>
    </location>
</feature>
<evidence type="ECO:0000256" key="4">
    <source>
        <dbReference type="ARBA" id="ARBA00022722"/>
    </source>
</evidence>
<dbReference type="FunFam" id="3.30.70.270:FF:000020">
    <property type="entry name" value="Transposon Tf2-6 polyprotein-like Protein"/>
    <property type="match status" value="1"/>
</dbReference>
<dbReference type="Gene3D" id="3.10.10.10">
    <property type="entry name" value="HIV Type 1 Reverse Transcriptase, subunit A, domain 1"/>
    <property type="match status" value="1"/>
</dbReference>
<dbReference type="CDD" id="cd09274">
    <property type="entry name" value="RNase_HI_RT_Ty3"/>
    <property type="match status" value="1"/>
</dbReference>
<dbReference type="SUPFAM" id="SSF56672">
    <property type="entry name" value="DNA/RNA polymerases"/>
    <property type="match status" value="1"/>
</dbReference>
<evidence type="ECO:0000256" key="9">
    <source>
        <dbReference type="SAM" id="MobiDB-lite"/>
    </source>
</evidence>
<feature type="region of interest" description="Disordered" evidence="9">
    <location>
        <begin position="433"/>
        <end position="500"/>
    </location>
</feature>
<dbReference type="SUPFAM" id="SSF53098">
    <property type="entry name" value="Ribonuclease H-like"/>
    <property type="match status" value="2"/>
</dbReference>
<dbReference type="InterPro" id="IPR036397">
    <property type="entry name" value="RNaseH_sf"/>
</dbReference>
<keyword evidence="12" id="KW-1185">Reference proteome</keyword>
<dbReference type="SUPFAM" id="SSF50630">
    <property type="entry name" value="Acid proteases"/>
    <property type="match status" value="1"/>
</dbReference>
<feature type="compositionally biased region" description="Polar residues" evidence="9">
    <location>
        <begin position="485"/>
        <end position="499"/>
    </location>
</feature>
<dbReference type="InterPro" id="IPR021109">
    <property type="entry name" value="Peptidase_aspartic_dom_sf"/>
</dbReference>
<dbReference type="CDD" id="cd00303">
    <property type="entry name" value="retropepsin_like"/>
    <property type="match status" value="1"/>
</dbReference>
<keyword evidence="4" id="KW-0540">Nuclease</keyword>
<dbReference type="Pfam" id="PF17917">
    <property type="entry name" value="RT_RNaseH"/>
    <property type="match status" value="1"/>
</dbReference>
<keyword evidence="5" id="KW-0255">Endonuclease</keyword>
<keyword evidence="2" id="KW-0808">Transferase</keyword>
<evidence type="ECO:0000256" key="8">
    <source>
        <dbReference type="ARBA" id="ARBA00023172"/>
    </source>
</evidence>
<dbReference type="InterPro" id="IPR012337">
    <property type="entry name" value="RNaseH-like_sf"/>
</dbReference>
<evidence type="ECO:0000313" key="12">
    <source>
        <dbReference type="Proteomes" id="UP000825729"/>
    </source>
</evidence>
<evidence type="ECO:0000256" key="1">
    <source>
        <dbReference type="ARBA" id="ARBA00012493"/>
    </source>
</evidence>
<dbReference type="GO" id="GO:0006310">
    <property type="term" value="P:DNA recombination"/>
    <property type="evidence" value="ECO:0007669"/>
    <property type="project" value="UniProtKB-KW"/>
</dbReference>
<feature type="compositionally biased region" description="Basic residues" evidence="9">
    <location>
        <begin position="104"/>
        <end position="119"/>
    </location>
</feature>
<dbReference type="GO" id="GO:0004523">
    <property type="term" value="F:RNA-DNA hybrid ribonuclease activity"/>
    <property type="evidence" value="ECO:0007669"/>
    <property type="project" value="InterPro"/>
</dbReference>
<dbReference type="InterPro" id="IPR043502">
    <property type="entry name" value="DNA/RNA_pol_sf"/>
</dbReference>
<dbReference type="Pfam" id="PF00078">
    <property type="entry name" value="RVT_1"/>
    <property type="match status" value="1"/>
</dbReference>
<keyword evidence="6" id="KW-0378">Hydrolase</keyword>
<dbReference type="Gene3D" id="2.40.70.10">
    <property type="entry name" value="Acid Proteases"/>
    <property type="match status" value="1"/>
</dbReference>
<reference evidence="11 12" key="1">
    <citation type="submission" date="2021-07" db="EMBL/GenBank/DDBJ databases">
        <title>The Aristolochia fimbriata genome: insights into angiosperm evolution, floral development and chemical biosynthesis.</title>
        <authorList>
            <person name="Jiao Y."/>
        </authorList>
    </citation>
    <scope>NUCLEOTIDE SEQUENCE [LARGE SCALE GENOMIC DNA]</scope>
    <source>
        <strain evidence="11">IBCAS-2021</strain>
        <tissue evidence="11">Leaf</tissue>
    </source>
</reference>
<dbReference type="InterPro" id="IPR043128">
    <property type="entry name" value="Rev_trsase/Diguanyl_cyclase"/>
</dbReference>
<evidence type="ECO:0000256" key="5">
    <source>
        <dbReference type="ARBA" id="ARBA00022759"/>
    </source>
</evidence>
<feature type="compositionally biased region" description="Polar residues" evidence="9">
    <location>
        <begin position="433"/>
        <end position="461"/>
    </location>
</feature>
<evidence type="ECO:0000256" key="6">
    <source>
        <dbReference type="ARBA" id="ARBA00022801"/>
    </source>
</evidence>
<comment type="caution">
    <text evidence="11">The sequence shown here is derived from an EMBL/GenBank/DDBJ whole genome shotgun (WGS) entry which is preliminary data.</text>
</comment>
<dbReference type="InterPro" id="IPR041373">
    <property type="entry name" value="RT_RNaseH"/>
</dbReference>
<dbReference type="GO" id="GO:0003676">
    <property type="term" value="F:nucleic acid binding"/>
    <property type="evidence" value="ECO:0007669"/>
    <property type="project" value="InterPro"/>
</dbReference>
<sequence>MELAAQGRIEIEGAKNTASSYAISIRAEPNQLTRPNKKQVTKEYQPKPGSNRPHNNRRPPAKVAPKPAPCEEAAVDAKGWILVTRRKKPIQEIEPAPTTIKTKIKRSNKRAAKRQKKAPRTNVQGASKKKRRPVTLAEFFPKEFLLPPSMVATCSTALPEQTTTKEKGKRPVIECDDLETSLKQISHLNKLEDDHDLDIRSRQALIQILAKPEGLKAKLETLLMRKHDLPKVGLTPPFRKEEEDAYTKAHLAKSEEALAVTCPPCITFREEDAQLGMRNHNRPLFVFGYIRDHKINRILIDCGYAVNILPIRTMKNIGLSAGDLSPSSLLIQGFNQGGQRTLGMTNLKLHIGDMIVDTPLQVIDSRTSYNLLLGRPWLHSNGVVPSTLHQCFKYWENGEQKTVYVDESPFTEAEASFADAKFYLTTRPTIKSSPWSNQAANAKSTPTQATPSKQPAQDATLKQSSQPTKPQAPTQTTSPKQTTTHDWPSQQQLPATCSNEGFDPNAYRLMARAGGNLTKDEIHAKPPVTLPIFTPEQEKLKNEGHCINQSRLGLSYEKPKPIKIYTAQAKPVKIIRKSSADVHQVSVGQIPTKKQNTSKPVIIYTKDAINRSRPKEDDGPIIIYTWKAALTQARAYNSVMVTHISVVDDNQEEEEEFVLKEAPAEFEEGGQSTVDELKKVDLGTTEDPRPTFLSTSLTAEEEVEYMALLHEYRDIFAWNYTEMPDLDPRVVVHKLAVHPFVRPVKQSQRRFRPELVPEIEEVDKLIAANFIREVKYPSWIANIVPVKKKTRQIRVCVDFRDLNKACPKDDFPLPITELMVDATSGHEALSFMDGSSGYNQIRMDPKDEELTAFRTPKGIFCYKVMPFGLKNTGATYQRAMQNIFDDFLHKRVECYVDDLVEKTKQRSDHLLDLRAMFERLRRFQLKMNPLKCAFGVTSGKFLGFLVHHRGIEIDQSKIDAIQKMPEPRNVPELKSFQGHLAYIRRFISNLAGRCQPFSRLLKKGTPFEWDDSCRNAFNNIKAYLTKPPLLVAPIVDKPLLLYIAEQEKSVGSLLAQCDEDNKERSLYYFSRILVGAELNFTPIEKTCLALVFAVQKLRHYLLAHSTKLISRADPLKYIMSRPILSGRLAKWSLLLSEFEIDFVPQRAIKGQALANFLADHPIPAEWEISEEFSDEEIFLVEILSPWEMYFDGATRRSGAGVGVLFISPKKDLLPYSFVLSQTCSNNEAEYRAILLGLGMAIEMKLSQLHIYGDSALVIKQLSGEFERHAGELLAQIPEVSLHYVPRSENGPADALAGIAANLTHLDERPNRVPICEQWVIPPPIKEEIDEELAEEIEESLPTSASQNQTEDWCEPIINFLRHSTLPVDLRERVQIRRTAPRYVFINDVLYRRLYEGLLLRCLSKEEGLQVLKEIHGGIYGAHQAGPKLHLQVKRLGYYWPTMLRDAIEMARTCKPCQLHANYIHQPPVPLHPTVASWPFEAWGMDIVGPITPKSDSGWQYILAAIDYFSNGLKPLPTERVMDLLREKFRAYNSRMSSAYNPAANGLAEAFNKTLCKILKKTVGAHKRSWDEKLPEALWAYRTTARTPTQSTPYSLVYGTEAVLPLEVQLPSLRIAVREGLTTEECAQLRLAELESLDEQRLEAQQTSKAQTNDFEQMTESVVSNLA</sequence>
<dbReference type="InterPro" id="IPR002156">
    <property type="entry name" value="RNaseH_domain"/>
</dbReference>
<evidence type="ECO:0000256" key="7">
    <source>
        <dbReference type="ARBA" id="ARBA00022918"/>
    </source>
</evidence>
<dbReference type="PANTHER" id="PTHR48475">
    <property type="entry name" value="RIBONUCLEASE H"/>
    <property type="match status" value="1"/>
</dbReference>
<dbReference type="InterPro" id="IPR041588">
    <property type="entry name" value="Integrase_H2C2"/>
</dbReference>
<evidence type="ECO:0000256" key="2">
    <source>
        <dbReference type="ARBA" id="ARBA00022679"/>
    </source>
</evidence>
<organism evidence="11 12">
    <name type="scientific">Aristolochia fimbriata</name>
    <name type="common">White veined hardy Dutchman's pipe vine</name>
    <dbReference type="NCBI Taxonomy" id="158543"/>
    <lineage>
        <taxon>Eukaryota</taxon>
        <taxon>Viridiplantae</taxon>
        <taxon>Streptophyta</taxon>
        <taxon>Embryophyta</taxon>
        <taxon>Tracheophyta</taxon>
        <taxon>Spermatophyta</taxon>
        <taxon>Magnoliopsida</taxon>
        <taxon>Magnoliidae</taxon>
        <taxon>Piperales</taxon>
        <taxon>Aristolochiaceae</taxon>
        <taxon>Aristolochia</taxon>
    </lineage>
</organism>
<keyword evidence="8" id="KW-0233">DNA recombination</keyword>
<keyword evidence="3" id="KW-0548">Nucleotidyltransferase</keyword>
<dbReference type="PROSITE" id="PS50878">
    <property type="entry name" value="RT_POL"/>
    <property type="match status" value="1"/>
</dbReference>
<dbReference type="PANTHER" id="PTHR48475:SF1">
    <property type="entry name" value="RNASE H TYPE-1 DOMAIN-CONTAINING PROTEIN"/>
    <property type="match status" value="1"/>
</dbReference>
<dbReference type="Pfam" id="PF17921">
    <property type="entry name" value="Integrase_H2C2"/>
    <property type="match status" value="1"/>
</dbReference>
<dbReference type="Gene3D" id="3.30.70.270">
    <property type="match status" value="2"/>
</dbReference>
<feature type="domain" description="Reverse transcriptase" evidence="10">
    <location>
        <begin position="767"/>
        <end position="946"/>
    </location>
</feature>
<dbReference type="EMBL" id="JAINDJ010000006">
    <property type="protein sequence ID" value="KAG9444950.1"/>
    <property type="molecule type" value="Genomic_DNA"/>
</dbReference>
<evidence type="ECO:0000256" key="3">
    <source>
        <dbReference type="ARBA" id="ARBA00022695"/>
    </source>
</evidence>
<dbReference type="Pfam" id="PF13456">
    <property type="entry name" value="RVT_3"/>
    <property type="match status" value="1"/>
</dbReference>
<feature type="region of interest" description="Disordered" evidence="9">
    <location>
        <begin position="104"/>
        <end position="131"/>
    </location>
</feature>
<dbReference type="Proteomes" id="UP000825729">
    <property type="component" value="Unassembled WGS sequence"/>
</dbReference>
<dbReference type="EC" id="2.7.7.49" evidence="1"/>
<keyword evidence="7" id="KW-0695">RNA-directed DNA polymerase</keyword>
<gene>
    <name evidence="11" type="ORF">H6P81_016290</name>
</gene>
<dbReference type="InterPro" id="IPR000477">
    <property type="entry name" value="RT_dom"/>
</dbReference>
<accession>A0AAV7E7U5</accession>
<feature type="region of interest" description="Disordered" evidence="9">
    <location>
        <begin position="1"/>
        <end position="70"/>
    </location>
</feature>
<dbReference type="Gene3D" id="1.10.340.70">
    <property type="match status" value="1"/>
</dbReference>
<protein>
    <recommendedName>
        <fullName evidence="1">RNA-directed DNA polymerase</fullName>
        <ecNumber evidence="1">2.7.7.49</ecNumber>
    </recommendedName>
</protein>
<evidence type="ECO:0000259" key="10">
    <source>
        <dbReference type="PROSITE" id="PS50878"/>
    </source>
</evidence>
<name>A0AAV7E7U5_ARIFI</name>
<feature type="compositionally biased region" description="Low complexity" evidence="9">
    <location>
        <begin position="462"/>
        <end position="484"/>
    </location>
</feature>